<evidence type="ECO:0000256" key="1">
    <source>
        <dbReference type="SAM" id="Phobius"/>
    </source>
</evidence>
<dbReference type="SUPFAM" id="SSF81324">
    <property type="entry name" value="Voltage-gated potassium channels"/>
    <property type="match status" value="1"/>
</dbReference>
<keyword evidence="3" id="KW-0813">Transport</keyword>
<keyword evidence="1" id="KW-0812">Transmembrane</keyword>
<evidence type="ECO:0000259" key="2">
    <source>
        <dbReference type="Pfam" id="PF07885"/>
    </source>
</evidence>
<dbReference type="InterPro" id="IPR013099">
    <property type="entry name" value="K_chnl_dom"/>
</dbReference>
<feature type="domain" description="Potassium channel" evidence="2">
    <location>
        <begin position="91"/>
        <end position="156"/>
    </location>
</feature>
<feature type="non-terminal residue" evidence="3">
    <location>
        <position position="222"/>
    </location>
</feature>
<reference evidence="3 4" key="1">
    <citation type="journal article" date="2019" name="Nat. Microbiol.">
        <title>Mediterranean grassland soil C-N compound turnover is dependent on rainfall and depth, and is mediated by genomically divergent microorganisms.</title>
        <authorList>
            <person name="Diamond S."/>
            <person name="Andeer P.F."/>
            <person name="Li Z."/>
            <person name="Crits-Christoph A."/>
            <person name="Burstein D."/>
            <person name="Anantharaman K."/>
            <person name="Lane K.R."/>
            <person name="Thomas B.C."/>
            <person name="Pan C."/>
            <person name="Northen T.R."/>
            <person name="Banfield J.F."/>
        </authorList>
    </citation>
    <scope>NUCLEOTIDE SEQUENCE [LARGE SCALE GENOMIC DNA]</scope>
    <source>
        <strain evidence="3">NP_6</strain>
    </source>
</reference>
<sequence>MRGLALVIAVVAIAGILWDAFETVVLPRRVSRRLRLIRLTLTPAWRFISSVFRRWPPGGRRENYLGYYGPLAVILLLAAWAVGLILGFALLLWGLGSPLVSADQPPTLGTDIYLSGTTFFTLGLGDVGPRTWGSRVMVVAEAGIGFSFLALIISYLPVLYQSFSRREVRIALLDAWAGSPPAALELVRRLAANDDKEAFDPFLDQWETWAAELLETHISYPI</sequence>
<keyword evidence="3" id="KW-0407">Ion channel</keyword>
<dbReference type="Gene3D" id="1.10.287.70">
    <property type="match status" value="1"/>
</dbReference>
<dbReference type="AlphaFoldDB" id="A0A537JHR6"/>
<dbReference type="Pfam" id="PF07885">
    <property type="entry name" value="Ion_trans_2"/>
    <property type="match status" value="1"/>
</dbReference>
<evidence type="ECO:0000313" key="3">
    <source>
        <dbReference type="EMBL" id="TMI82872.1"/>
    </source>
</evidence>
<keyword evidence="1" id="KW-0472">Membrane</keyword>
<feature type="transmembrane region" description="Helical" evidence="1">
    <location>
        <begin position="64"/>
        <end position="93"/>
    </location>
</feature>
<dbReference type="Proteomes" id="UP000318093">
    <property type="component" value="Unassembled WGS sequence"/>
</dbReference>
<proteinExistence type="predicted"/>
<organism evidence="3 4">
    <name type="scientific">Candidatus Segetimicrobium genomatis</name>
    <dbReference type="NCBI Taxonomy" id="2569760"/>
    <lineage>
        <taxon>Bacteria</taxon>
        <taxon>Bacillati</taxon>
        <taxon>Candidatus Sysuimicrobiota</taxon>
        <taxon>Candidatus Sysuimicrobiia</taxon>
        <taxon>Candidatus Sysuimicrobiales</taxon>
        <taxon>Candidatus Segetimicrobiaceae</taxon>
        <taxon>Candidatus Segetimicrobium</taxon>
    </lineage>
</organism>
<keyword evidence="3" id="KW-0406">Ion transport</keyword>
<evidence type="ECO:0000313" key="4">
    <source>
        <dbReference type="Proteomes" id="UP000318093"/>
    </source>
</evidence>
<dbReference type="GO" id="GO:0034220">
    <property type="term" value="P:monoatomic ion transmembrane transport"/>
    <property type="evidence" value="ECO:0007669"/>
    <property type="project" value="UniProtKB-KW"/>
</dbReference>
<feature type="transmembrane region" description="Helical" evidence="1">
    <location>
        <begin position="136"/>
        <end position="160"/>
    </location>
</feature>
<accession>A0A537JHR6</accession>
<name>A0A537JHR6_9BACT</name>
<protein>
    <submittedName>
        <fullName evidence="3">Two pore domain potassium channel family protein</fullName>
    </submittedName>
</protein>
<gene>
    <name evidence="3" type="ORF">E6H03_04805</name>
</gene>
<feature type="transmembrane region" description="Helical" evidence="1">
    <location>
        <begin position="6"/>
        <end position="26"/>
    </location>
</feature>
<dbReference type="EMBL" id="VBAN01000139">
    <property type="protein sequence ID" value="TMI82872.1"/>
    <property type="molecule type" value="Genomic_DNA"/>
</dbReference>
<comment type="caution">
    <text evidence="3">The sequence shown here is derived from an EMBL/GenBank/DDBJ whole genome shotgun (WGS) entry which is preliminary data.</text>
</comment>
<keyword evidence="1" id="KW-1133">Transmembrane helix</keyword>